<sequence>MEEEPENLSAEVKVVEDDEVQITDETAQKLLGLNILPFDLHAQKGYGNFNM</sequence>
<proteinExistence type="predicted"/>
<dbReference type="AlphaFoldDB" id="S7WUR2"/>
<dbReference type="Proteomes" id="UP000018420">
    <property type="component" value="Unassembled WGS sequence"/>
</dbReference>
<dbReference type="PATRIC" id="fig|1330047.3.peg.731"/>
<organism evidence="1 2">
    <name type="scientific">Acinetobacter junii CIP 107470 = MTCC 11364</name>
    <dbReference type="NCBI Taxonomy" id="1217666"/>
    <lineage>
        <taxon>Bacteria</taxon>
        <taxon>Pseudomonadati</taxon>
        <taxon>Pseudomonadota</taxon>
        <taxon>Gammaproteobacteria</taxon>
        <taxon>Moraxellales</taxon>
        <taxon>Moraxellaceae</taxon>
        <taxon>Acinetobacter</taxon>
    </lineage>
</organism>
<evidence type="ECO:0000313" key="2">
    <source>
        <dbReference type="Proteomes" id="UP000018420"/>
    </source>
</evidence>
<reference evidence="1 2" key="1">
    <citation type="submission" date="2013-05" db="EMBL/GenBank/DDBJ databases">
        <title>Genome assembly of Acinetobacter junii MTCC 11364.</title>
        <authorList>
            <person name="Khatri I."/>
            <person name="Singh N.K."/>
            <person name="Subramanian S."/>
            <person name="Mayilraj S."/>
        </authorList>
    </citation>
    <scope>NUCLEOTIDE SEQUENCE [LARGE SCALE GENOMIC DNA]</scope>
    <source>
        <strain evidence="1 2">MTCC 11364</strain>
    </source>
</reference>
<gene>
    <name evidence="1" type="ORF">L292_2109</name>
</gene>
<name>S7WUR2_ACIJU</name>
<dbReference type="EMBL" id="ASYZ01000033">
    <property type="protein sequence ID" value="EPR86875.1"/>
    <property type="molecule type" value="Genomic_DNA"/>
</dbReference>
<evidence type="ECO:0000313" key="1">
    <source>
        <dbReference type="EMBL" id="EPR86875.1"/>
    </source>
</evidence>
<comment type="caution">
    <text evidence="1">The sequence shown here is derived from an EMBL/GenBank/DDBJ whole genome shotgun (WGS) entry which is preliminary data.</text>
</comment>
<protein>
    <submittedName>
        <fullName evidence="1">Uncharacterized protein</fullName>
    </submittedName>
</protein>
<accession>S7WUR2</accession>